<dbReference type="GO" id="GO:0022857">
    <property type="term" value="F:transmembrane transporter activity"/>
    <property type="evidence" value="ECO:0007669"/>
    <property type="project" value="InterPro"/>
</dbReference>
<dbReference type="InterPro" id="IPR020846">
    <property type="entry name" value="MFS_dom"/>
</dbReference>
<organism evidence="11">
    <name type="scientific">Diabrotica virgifera virgifera</name>
    <name type="common">western corn rootworm</name>
    <dbReference type="NCBI Taxonomy" id="50390"/>
    <lineage>
        <taxon>Eukaryota</taxon>
        <taxon>Metazoa</taxon>
        <taxon>Ecdysozoa</taxon>
        <taxon>Arthropoda</taxon>
        <taxon>Hexapoda</taxon>
        <taxon>Insecta</taxon>
        <taxon>Pterygota</taxon>
        <taxon>Neoptera</taxon>
        <taxon>Endopterygota</taxon>
        <taxon>Coleoptera</taxon>
        <taxon>Polyphaga</taxon>
        <taxon>Cucujiformia</taxon>
        <taxon>Chrysomeloidea</taxon>
        <taxon>Chrysomelidae</taxon>
        <taxon>Galerucinae</taxon>
        <taxon>Diabroticina</taxon>
        <taxon>Diabroticites</taxon>
        <taxon>Diabrotica</taxon>
    </lineage>
</organism>
<feature type="transmembrane region" description="Helical" evidence="9">
    <location>
        <begin position="189"/>
        <end position="210"/>
    </location>
</feature>
<dbReference type="InterPro" id="IPR036259">
    <property type="entry name" value="MFS_trans_sf"/>
</dbReference>
<feature type="transmembrane region" description="Helical" evidence="9">
    <location>
        <begin position="315"/>
        <end position="334"/>
    </location>
</feature>
<evidence type="ECO:0000256" key="2">
    <source>
        <dbReference type="ARBA" id="ARBA00022448"/>
    </source>
</evidence>
<feature type="transmembrane region" description="Helical" evidence="9">
    <location>
        <begin position="375"/>
        <end position="400"/>
    </location>
</feature>
<feature type="transmembrane region" description="Helical" evidence="9">
    <location>
        <begin position="164"/>
        <end position="183"/>
    </location>
</feature>
<keyword evidence="8" id="KW-0325">Glycoprotein</keyword>
<evidence type="ECO:0000256" key="1">
    <source>
        <dbReference type="ARBA" id="ARBA00004651"/>
    </source>
</evidence>
<evidence type="ECO:0000256" key="6">
    <source>
        <dbReference type="ARBA" id="ARBA00022989"/>
    </source>
</evidence>
<feature type="transmembrane region" description="Helical" evidence="9">
    <location>
        <begin position="341"/>
        <end position="363"/>
    </location>
</feature>
<keyword evidence="4" id="KW-0762">Sugar transport</keyword>
<dbReference type="InterPro" id="IPR003663">
    <property type="entry name" value="Sugar/inositol_transpt"/>
</dbReference>
<feature type="transmembrane region" description="Helical" evidence="9">
    <location>
        <begin position="412"/>
        <end position="432"/>
    </location>
</feature>
<keyword evidence="7 9" id="KW-0472">Membrane</keyword>
<dbReference type="InParanoid" id="A0A6P7GNB7"/>
<feature type="transmembrane region" description="Helical" evidence="9">
    <location>
        <begin position="438"/>
        <end position="463"/>
    </location>
</feature>
<protein>
    <submittedName>
        <fullName evidence="11">Facilitated trehalose transporter Tret1-like</fullName>
    </submittedName>
</protein>
<evidence type="ECO:0000256" key="7">
    <source>
        <dbReference type="ARBA" id="ARBA00023136"/>
    </source>
</evidence>
<evidence type="ECO:0000256" key="8">
    <source>
        <dbReference type="ARBA" id="ARBA00023180"/>
    </source>
</evidence>
<dbReference type="PROSITE" id="PS50850">
    <property type="entry name" value="MFS"/>
    <property type="match status" value="1"/>
</dbReference>
<feature type="domain" description="Major facilitator superfamily (MFS) profile" evidence="10">
    <location>
        <begin position="30"/>
        <end position="467"/>
    </location>
</feature>
<name>A0A6P7GNB7_DIAVI</name>
<sequence>MDIIYEKIDNKINIKNFTQIFKNREVNWRIYVSTLTANLLLISGGSMLAWTSPVINRLKSNSSEENPLGSPITTMEISILAAIPQIATFFSFIPMAKLSQAFGRKKLMLYGAVCLLVTQIVISFARNIYMYYVCLLSVGLGLSAISISVPIYCGEVADTSNRGIIGCFLGTSMVFGMLLMYVFGSFLSIKMFTLICAFPTLVHIILHMFVIESPIYLISKGKKIEAIRTLESLRGNRSHREIETEYLSLQQSVESDLKIKNLSMLDLFKIRSGVKAFFISITLCIGQQGSGISIIVAFLGPIFNESGANISGDNVGIIVGSAQVITYAVAAYVIEKLGRRSLLLFSSLGCSLFMLSMGISFYLKHINSSFIADIRWLPVLFVILYVICYGFGLGPIPVCIIGELFPHDFRSIGTALVLVFDSILMAVINFSFPLLSEAFGTFSCMIAHSSVSLLAFIVLYLLLPETKGKTLNEIQDLLNK</sequence>
<evidence type="ECO:0000313" key="11">
    <source>
        <dbReference type="RefSeq" id="XP_028146683.1"/>
    </source>
</evidence>
<evidence type="ECO:0000256" key="4">
    <source>
        <dbReference type="ARBA" id="ARBA00022597"/>
    </source>
</evidence>
<dbReference type="PANTHER" id="PTHR48021:SF1">
    <property type="entry name" value="GH07001P-RELATED"/>
    <property type="match status" value="1"/>
</dbReference>
<keyword evidence="3" id="KW-1003">Cell membrane</keyword>
<reference evidence="11" key="1">
    <citation type="submission" date="2025-08" db="UniProtKB">
        <authorList>
            <consortium name="RefSeq"/>
        </authorList>
    </citation>
    <scope>IDENTIFICATION</scope>
    <source>
        <tissue evidence="11">Whole insect</tissue>
    </source>
</reference>
<accession>A0A6P7GNB7</accession>
<dbReference type="SUPFAM" id="SSF103473">
    <property type="entry name" value="MFS general substrate transporter"/>
    <property type="match status" value="1"/>
</dbReference>
<feature type="transmembrane region" description="Helical" evidence="9">
    <location>
        <begin position="72"/>
        <end position="95"/>
    </location>
</feature>
<feature type="transmembrane region" description="Helical" evidence="9">
    <location>
        <begin position="130"/>
        <end position="152"/>
    </location>
</feature>
<comment type="subcellular location">
    <subcellularLocation>
        <location evidence="1">Cell membrane</location>
        <topology evidence="1">Multi-pass membrane protein</topology>
    </subcellularLocation>
</comment>
<keyword evidence="6 9" id="KW-1133">Transmembrane helix</keyword>
<dbReference type="PROSITE" id="PS00216">
    <property type="entry name" value="SUGAR_TRANSPORT_1"/>
    <property type="match status" value="1"/>
</dbReference>
<dbReference type="InterPro" id="IPR005828">
    <property type="entry name" value="MFS_sugar_transport-like"/>
</dbReference>
<evidence type="ECO:0000259" key="10">
    <source>
        <dbReference type="PROSITE" id="PS50850"/>
    </source>
</evidence>
<dbReference type="InterPro" id="IPR050549">
    <property type="entry name" value="MFS_Trehalose_Transporter"/>
</dbReference>
<dbReference type="Gene3D" id="1.20.1250.20">
    <property type="entry name" value="MFS general substrate transporter like domains"/>
    <property type="match status" value="1"/>
</dbReference>
<evidence type="ECO:0000256" key="3">
    <source>
        <dbReference type="ARBA" id="ARBA00022475"/>
    </source>
</evidence>
<keyword evidence="5 9" id="KW-0812">Transmembrane</keyword>
<gene>
    <name evidence="11" type="primary">LOC114340160</name>
</gene>
<dbReference type="Pfam" id="PF00083">
    <property type="entry name" value="Sugar_tr"/>
    <property type="match status" value="1"/>
</dbReference>
<dbReference type="FunFam" id="1.20.1250.20:FF:000218">
    <property type="entry name" value="facilitated trehalose transporter Tret1"/>
    <property type="match status" value="1"/>
</dbReference>
<feature type="transmembrane region" description="Helical" evidence="9">
    <location>
        <begin position="277"/>
        <end position="303"/>
    </location>
</feature>
<dbReference type="InterPro" id="IPR005829">
    <property type="entry name" value="Sugar_transporter_CS"/>
</dbReference>
<dbReference type="PRINTS" id="PR00171">
    <property type="entry name" value="SUGRTRNSPORT"/>
</dbReference>
<keyword evidence="2" id="KW-0813">Transport</keyword>
<dbReference type="PANTHER" id="PTHR48021">
    <property type="match status" value="1"/>
</dbReference>
<dbReference type="AlphaFoldDB" id="A0A6P7GNB7"/>
<evidence type="ECO:0000256" key="5">
    <source>
        <dbReference type="ARBA" id="ARBA00022692"/>
    </source>
</evidence>
<dbReference type="RefSeq" id="XP_028146683.1">
    <property type="nucleotide sequence ID" value="XM_028290882.1"/>
</dbReference>
<feature type="transmembrane region" description="Helical" evidence="9">
    <location>
        <begin position="107"/>
        <end position="124"/>
    </location>
</feature>
<proteinExistence type="predicted"/>
<feature type="transmembrane region" description="Helical" evidence="9">
    <location>
        <begin position="30"/>
        <end position="52"/>
    </location>
</feature>
<evidence type="ECO:0000256" key="9">
    <source>
        <dbReference type="SAM" id="Phobius"/>
    </source>
</evidence>
<dbReference type="GO" id="GO:0005886">
    <property type="term" value="C:plasma membrane"/>
    <property type="evidence" value="ECO:0007669"/>
    <property type="project" value="UniProtKB-SubCell"/>
</dbReference>